<dbReference type="AlphaFoldDB" id="W9XF35"/>
<protein>
    <recommendedName>
        <fullName evidence="5">DCG1-like protein</fullName>
    </recommendedName>
</protein>
<dbReference type="RefSeq" id="XP_007739262.1">
    <property type="nucleotide sequence ID" value="XM_007741072.1"/>
</dbReference>
<evidence type="ECO:0000313" key="3">
    <source>
        <dbReference type="EMBL" id="EXJ75945.1"/>
    </source>
</evidence>
<gene>
    <name evidence="3" type="ORF">A1O5_00453</name>
</gene>
<dbReference type="eggNOG" id="ENOG502RZ0H">
    <property type="taxonomic scope" value="Eukaryota"/>
</dbReference>
<evidence type="ECO:0000313" key="4">
    <source>
        <dbReference type="Proteomes" id="UP000019471"/>
    </source>
</evidence>
<keyword evidence="4" id="KW-1185">Reference proteome</keyword>
<evidence type="ECO:0000256" key="2">
    <source>
        <dbReference type="SAM" id="MobiDB-lite"/>
    </source>
</evidence>
<sequence>MTTMAPSTNETSTSTSPVRILIINPNTSQHMTDALVPVVENLGIPAAQYTFFTCPTTPGSIPSINSPADAAKSAEICLPHLVPLLPHHDCFLVACYSQHPLVSELKRECAALTAAATPHGSGARKYVTGIFEASVLASLALLGEAEGDLETTATTATESFREGSGAFGIVSTGKVWEHALQTAVEEFLGYPATAATTAVTTGESKSRFVGCETTGLNASELHDLPPAEVRRKMMDATKRLLRRGNTNRDATATATDSDSAGAATAEGSDWKPTTKTIVSRVKAICLGCAGMVGLDSAVRTACVEALGEERARDVYIVDGVKAGVGALYALARAGF</sequence>
<dbReference type="EMBL" id="AMGX01000001">
    <property type="protein sequence ID" value="EXJ75945.1"/>
    <property type="molecule type" value="Genomic_DNA"/>
</dbReference>
<accession>W9XF35</accession>
<comment type="similarity">
    <text evidence="1">Belongs to the HyuE racemase family.</text>
</comment>
<dbReference type="PANTHER" id="PTHR28047">
    <property type="entry name" value="PROTEIN DCG1"/>
    <property type="match status" value="1"/>
</dbReference>
<dbReference type="InterPro" id="IPR053714">
    <property type="entry name" value="Iso_Racemase_Enz_sf"/>
</dbReference>
<dbReference type="InterPro" id="IPR015942">
    <property type="entry name" value="Asp/Glu/hydantoin_racemase"/>
</dbReference>
<evidence type="ECO:0008006" key="5">
    <source>
        <dbReference type="Google" id="ProtNLM"/>
    </source>
</evidence>
<feature type="compositionally biased region" description="Low complexity" evidence="2">
    <location>
        <begin position="243"/>
        <end position="265"/>
    </location>
</feature>
<dbReference type="Proteomes" id="UP000019471">
    <property type="component" value="Unassembled WGS sequence"/>
</dbReference>
<dbReference type="GO" id="GO:0047661">
    <property type="term" value="F:amino-acid racemase activity"/>
    <property type="evidence" value="ECO:0007669"/>
    <property type="project" value="InterPro"/>
</dbReference>
<dbReference type="Pfam" id="PF01177">
    <property type="entry name" value="Asp_Glu_race"/>
    <property type="match status" value="1"/>
</dbReference>
<dbReference type="PANTHER" id="PTHR28047:SF5">
    <property type="entry name" value="PROTEIN DCG1"/>
    <property type="match status" value="1"/>
</dbReference>
<evidence type="ECO:0000256" key="1">
    <source>
        <dbReference type="ARBA" id="ARBA00038414"/>
    </source>
</evidence>
<dbReference type="STRING" id="1182543.W9XF35"/>
<reference evidence="3 4" key="1">
    <citation type="submission" date="2013-03" db="EMBL/GenBank/DDBJ databases">
        <title>The Genome Sequence of Cladophialophora psammophila CBS 110553.</title>
        <authorList>
            <consortium name="The Broad Institute Genomics Platform"/>
            <person name="Cuomo C."/>
            <person name="de Hoog S."/>
            <person name="Gorbushina A."/>
            <person name="Walker B."/>
            <person name="Young S.K."/>
            <person name="Zeng Q."/>
            <person name="Gargeya S."/>
            <person name="Fitzgerald M."/>
            <person name="Haas B."/>
            <person name="Abouelleil A."/>
            <person name="Allen A.W."/>
            <person name="Alvarado L."/>
            <person name="Arachchi H.M."/>
            <person name="Berlin A.M."/>
            <person name="Chapman S.B."/>
            <person name="Gainer-Dewar J."/>
            <person name="Goldberg J."/>
            <person name="Griggs A."/>
            <person name="Gujja S."/>
            <person name="Hansen M."/>
            <person name="Howarth C."/>
            <person name="Imamovic A."/>
            <person name="Ireland A."/>
            <person name="Larimer J."/>
            <person name="McCowan C."/>
            <person name="Murphy C."/>
            <person name="Pearson M."/>
            <person name="Poon T.W."/>
            <person name="Priest M."/>
            <person name="Roberts A."/>
            <person name="Saif S."/>
            <person name="Shea T."/>
            <person name="Sisk P."/>
            <person name="Sykes S."/>
            <person name="Wortman J."/>
            <person name="Nusbaum C."/>
            <person name="Birren B."/>
        </authorList>
    </citation>
    <scope>NUCLEOTIDE SEQUENCE [LARGE SCALE GENOMIC DNA]</scope>
    <source>
        <strain evidence="3 4">CBS 110553</strain>
    </source>
</reference>
<dbReference type="GeneID" id="19185189"/>
<dbReference type="OrthoDB" id="412018at2759"/>
<proteinExistence type="inferred from homology"/>
<feature type="region of interest" description="Disordered" evidence="2">
    <location>
        <begin position="241"/>
        <end position="269"/>
    </location>
</feature>
<name>W9XF35_9EURO</name>
<organism evidence="3 4">
    <name type="scientific">Cladophialophora psammophila CBS 110553</name>
    <dbReference type="NCBI Taxonomy" id="1182543"/>
    <lineage>
        <taxon>Eukaryota</taxon>
        <taxon>Fungi</taxon>
        <taxon>Dikarya</taxon>
        <taxon>Ascomycota</taxon>
        <taxon>Pezizomycotina</taxon>
        <taxon>Eurotiomycetes</taxon>
        <taxon>Chaetothyriomycetidae</taxon>
        <taxon>Chaetothyriales</taxon>
        <taxon>Herpotrichiellaceae</taxon>
        <taxon>Cladophialophora</taxon>
    </lineage>
</organism>
<comment type="caution">
    <text evidence="3">The sequence shown here is derived from an EMBL/GenBank/DDBJ whole genome shotgun (WGS) entry which is preliminary data.</text>
</comment>
<dbReference type="Gene3D" id="3.40.50.12500">
    <property type="match status" value="1"/>
</dbReference>
<dbReference type="HOGENOM" id="CLU_053002_1_1_1"/>
<dbReference type="InterPro" id="IPR052186">
    <property type="entry name" value="Hydantoin_racemase-like"/>
</dbReference>